<dbReference type="InterPro" id="IPR011701">
    <property type="entry name" value="MFS"/>
</dbReference>
<proteinExistence type="predicted"/>
<dbReference type="GO" id="GO:0022857">
    <property type="term" value="F:transmembrane transporter activity"/>
    <property type="evidence" value="ECO:0007669"/>
    <property type="project" value="InterPro"/>
</dbReference>
<dbReference type="InterPro" id="IPR036259">
    <property type="entry name" value="MFS_trans_sf"/>
</dbReference>
<feature type="transmembrane region" description="Helical" evidence="4">
    <location>
        <begin position="56"/>
        <end position="76"/>
    </location>
</feature>
<feature type="transmembrane region" description="Helical" evidence="4">
    <location>
        <begin position="21"/>
        <end position="44"/>
    </location>
</feature>
<feature type="transmembrane region" description="Helical" evidence="4">
    <location>
        <begin position="179"/>
        <end position="200"/>
    </location>
</feature>
<feature type="domain" description="Major facilitator superfamily (MFS) profile" evidence="5">
    <location>
        <begin position="14"/>
        <end position="396"/>
    </location>
</feature>
<dbReference type="RefSeq" id="WP_201090353.1">
    <property type="nucleotide sequence ID" value="NZ_CP067393.1"/>
</dbReference>
<feature type="transmembrane region" description="Helical" evidence="4">
    <location>
        <begin position="113"/>
        <end position="135"/>
    </location>
</feature>
<feature type="transmembrane region" description="Helical" evidence="4">
    <location>
        <begin position="88"/>
        <end position="107"/>
    </location>
</feature>
<gene>
    <name evidence="6" type="ORF">JHT90_08470</name>
</gene>
<dbReference type="KEGG" id="eaz:JHT90_08470"/>
<evidence type="ECO:0000259" key="5">
    <source>
        <dbReference type="PROSITE" id="PS50850"/>
    </source>
</evidence>
<feature type="transmembrane region" description="Helical" evidence="4">
    <location>
        <begin position="283"/>
        <end position="301"/>
    </location>
</feature>
<keyword evidence="7" id="KW-1185">Reference proteome</keyword>
<feature type="transmembrane region" description="Helical" evidence="4">
    <location>
        <begin position="251"/>
        <end position="271"/>
    </location>
</feature>
<dbReference type="SUPFAM" id="SSF103473">
    <property type="entry name" value="MFS general substrate transporter"/>
    <property type="match status" value="1"/>
</dbReference>
<keyword evidence="1 4" id="KW-0812">Transmembrane</keyword>
<evidence type="ECO:0000256" key="3">
    <source>
        <dbReference type="ARBA" id="ARBA00023136"/>
    </source>
</evidence>
<organism evidence="6 7">
    <name type="scientific">Entomomonas asaccharolytica</name>
    <dbReference type="NCBI Taxonomy" id="2785331"/>
    <lineage>
        <taxon>Bacteria</taxon>
        <taxon>Pseudomonadati</taxon>
        <taxon>Pseudomonadota</taxon>
        <taxon>Gammaproteobacteria</taxon>
        <taxon>Pseudomonadales</taxon>
        <taxon>Pseudomonadaceae</taxon>
        <taxon>Entomomonas</taxon>
    </lineage>
</organism>
<evidence type="ECO:0000256" key="2">
    <source>
        <dbReference type="ARBA" id="ARBA00022989"/>
    </source>
</evidence>
<feature type="transmembrane region" description="Helical" evidence="4">
    <location>
        <begin position="346"/>
        <end position="365"/>
    </location>
</feature>
<feature type="transmembrane region" description="Helical" evidence="4">
    <location>
        <begin position="147"/>
        <end position="167"/>
    </location>
</feature>
<dbReference type="PROSITE" id="PS50850">
    <property type="entry name" value="MFS"/>
    <property type="match status" value="1"/>
</dbReference>
<evidence type="ECO:0000256" key="4">
    <source>
        <dbReference type="SAM" id="Phobius"/>
    </source>
</evidence>
<evidence type="ECO:0000256" key="1">
    <source>
        <dbReference type="ARBA" id="ARBA00022692"/>
    </source>
</evidence>
<dbReference type="InterPro" id="IPR020846">
    <property type="entry name" value="MFS_dom"/>
</dbReference>
<name>A0A974RVR9_9GAMM</name>
<feature type="transmembrane region" description="Helical" evidence="4">
    <location>
        <begin position="221"/>
        <end position="239"/>
    </location>
</feature>
<dbReference type="Proteomes" id="UP000595278">
    <property type="component" value="Chromosome"/>
</dbReference>
<reference evidence="6 7" key="1">
    <citation type="submission" date="2021-01" db="EMBL/GenBank/DDBJ databases">
        <title>Entomomonas sp. F2A isolated from a house cricket (Acheta domesticus).</title>
        <authorList>
            <person name="Spergser J."/>
            <person name="Busse H.-J."/>
        </authorList>
    </citation>
    <scope>NUCLEOTIDE SEQUENCE [LARGE SCALE GENOMIC DNA]</scope>
    <source>
        <strain evidence="6 7">F2A</strain>
    </source>
</reference>
<accession>A0A974RVR9</accession>
<evidence type="ECO:0000313" key="6">
    <source>
        <dbReference type="EMBL" id="QQP84456.1"/>
    </source>
</evidence>
<keyword evidence="2 4" id="KW-1133">Transmembrane helix</keyword>
<sequence>MNRLKYLLAIDRNAAQPTLMAIFLIGFAQILVWGGSFFLLAVLARPIMAETGWSRQWVYGALSLGIFISGLLLPYGGKYIANKGGRNVLAYSGITTAVGLIIIGFTSSLSVFMLAWCVLGIAMAMGLYDALFATLGDTYRANAKKAIVTVTLISGFCTSIVWPLLAYGVSHIGWRNTCFVWAVVLIITIFPIYWFCLPKVSKPRLPKNTVTKQSITIDKTIYTLMSYIFMLTAVIMTAVTVQLIDLLQEEGFKLAAAIAISALIGPTQVAARILDIIIHISHPIWSLCLSVILVFLGMALICIVPKYAALAVIFYSAGNGLRSIVRGTLPLAILKAEEYALVMGKIARPSLIAQSLTPFLFGILLEQMGAKAVFSTLAVIAAITVLLCLSLTVQLKKKGFLN</sequence>
<dbReference type="AlphaFoldDB" id="A0A974RVR9"/>
<dbReference type="Pfam" id="PF07690">
    <property type="entry name" value="MFS_1"/>
    <property type="match status" value="1"/>
</dbReference>
<evidence type="ECO:0000313" key="7">
    <source>
        <dbReference type="Proteomes" id="UP000595278"/>
    </source>
</evidence>
<protein>
    <submittedName>
        <fullName evidence="6">MFS transporter</fullName>
    </submittedName>
</protein>
<dbReference type="EMBL" id="CP067393">
    <property type="protein sequence ID" value="QQP84456.1"/>
    <property type="molecule type" value="Genomic_DNA"/>
</dbReference>
<keyword evidence="3 4" id="KW-0472">Membrane</keyword>
<dbReference type="Gene3D" id="1.20.1250.20">
    <property type="entry name" value="MFS general substrate transporter like domains"/>
    <property type="match status" value="1"/>
</dbReference>
<feature type="transmembrane region" description="Helical" evidence="4">
    <location>
        <begin position="371"/>
        <end position="393"/>
    </location>
</feature>